<dbReference type="InterPro" id="IPR027417">
    <property type="entry name" value="P-loop_NTPase"/>
</dbReference>
<dbReference type="SUPFAM" id="SSF52540">
    <property type="entry name" value="P-loop containing nucleoside triphosphate hydrolases"/>
    <property type="match status" value="2"/>
</dbReference>
<keyword evidence="10 12" id="KW-0811">Translocation</keyword>
<dbReference type="Gene3D" id="3.90.1440.10">
    <property type="entry name" value="SecA, preprotein cross-linking domain"/>
    <property type="match status" value="1"/>
</dbReference>
<dbReference type="PANTHER" id="PTHR30612:SF0">
    <property type="entry name" value="CHLOROPLAST PROTEIN-TRANSPORTING ATPASE"/>
    <property type="match status" value="1"/>
</dbReference>
<dbReference type="SUPFAM" id="SSF81767">
    <property type="entry name" value="Pre-protein crosslinking domain of SecA"/>
    <property type="match status" value="1"/>
</dbReference>
<dbReference type="InterPro" id="IPR011116">
    <property type="entry name" value="SecA_Wing/Scaffold"/>
</dbReference>
<dbReference type="CDD" id="cd18803">
    <property type="entry name" value="SF2_C_secA"/>
    <property type="match status" value="1"/>
</dbReference>
<dbReference type="GO" id="GO:0005829">
    <property type="term" value="C:cytosol"/>
    <property type="evidence" value="ECO:0007669"/>
    <property type="project" value="TreeGrafter"/>
</dbReference>
<evidence type="ECO:0000256" key="14">
    <source>
        <dbReference type="SAM" id="Coils"/>
    </source>
</evidence>
<dbReference type="EC" id="7.4.2.8" evidence="12"/>
<keyword evidence="9 12" id="KW-1278">Translocase</keyword>
<evidence type="ECO:0000313" key="18">
    <source>
        <dbReference type="EMBL" id="OJE35589.1"/>
    </source>
</evidence>
<feature type="domain" description="Helicase C-terminal" evidence="16">
    <location>
        <begin position="411"/>
        <end position="573"/>
    </location>
</feature>
<comment type="similarity">
    <text evidence="2 12 13">Belongs to the SecA family.</text>
</comment>
<dbReference type="InterPro" id="IPR011130">
    <property type="entry name" value="SecA_preprotein_X-link_dom"/>
</dbReference>
<dbReference type="InterPro" id="IPR011115">
    <property type="entry name" value="SecA_DEAD"/>
</dbReference>
<evidence type="ECO:0000256" key="8">
    <source>
        <dbReference type="ARBA" id="ARBA00022927"/>
    </source>
</evidence>
<comment type="catalytic activity">
    <reaction evidence="12">
        <text>ATP + H2O + cellular proteinSide 1 = ADP + phosphate + cellular proteinSide 2.</text>
        <dbReference type="EC" id="7.4.2.8"/>
    </reaction>
</comment>
<feature type="domain" description="Helicase ATP-binding" evidence="15">
    <location>
        <begin position="88"/>
        <end position="238"/>
    </location>
</feature>
<keyword evidence="4 12" id="KW-1003">Cell membrane</keyword>
<dbReference type="InterPro" id="IPR014001">
    <property type="entry name" value="Helicase_ATP-bd"/>
</dbReference>
<evidence type="ECO:0000256" key="2">
    <source>
        <dbReference type="ARBA" id="ARBA00007650"/>
    </source>
</evidence>
<evidence type="ECO:0000256" key="9">
    <source>
        <dbReference type="ARBA" id="ARBA00022967"/>
    </source>
</evidence>
<dbReference type="InterPro" id="IPR001650">
    <property type="entry name" value="Helicase_C-like"/>
</dbReference>
<dbReference type="Proteomes" id="UP000183185">
    <property type="component" value="Unassembled WGS sequence"/>
</dbReference>
<dbReference type="Pfam" id="PF07516">
    <property type="entry name" value="SecA_SW"/>
    <property type="match status" value="1"/>
</dbReference>
<keyword evidence="3 12" id="KW-0813">Transport</keyword>
<evidence type="ECO:0000256" key="13">
    <source>
        <dbReference type="RuleBase" id="RU003874"/>
    </source>
</evidence>
<dbReference type="Pfam" id="PF07517">
    <property type="entry name" value="SecA_DEAD"/>
    <property type="match status" value="1"/>
</dbReference>
<evidence type="ECO:0000256" key="4">
    <source>
        <dbReference type="ARBA" id="ARBA00022475"/>
    </source>
</evidence>
<dbReference type="GO" id="GO:0043952">
    <property type="term" value="P:protein transport by the Sec complex"/>
    <property type="evidence" value="ECO:0007669"/>
    <property type="project" value="TreeGrafter"/>
</dbReference>
<evidence type="ECO:0000259" key="16">
    <source>
        <dbReference type="PROSITE" id="PS51194"/>
    </source>
</evidence>
<dbReference type="PROSITE" id="PS51194">
    <property type="entry name" value="HELICASE_CTER"/>
    <property type="match status" value="1"/>
</dbReference>
<comment type="function">
    <text evidence="12">Part of the Sec protein translocase complex. Interacts with the SecYEG preprotein conducting channel. Has a central role in coupling the hydrolysis of ATP to the transfer of proteins into and across the cell membrane, serving as an ATP-driven molecular motor driving the stepwise translocation of polypeptide chains across the membrane.</text>
</comment>
<dbReference type="InterPro" id="IPR014018">
    <property type="entry name" value="SecA_motor_DEAD"/>
</dbReference>
<dbReference type="SUPFAM" id="SSF81886">
    <property type="entry name" value="Helical scaffold and wing domains of SecA"/>
    <property type="match status" value="1"/>
</dbReference>
<keyword evidence="8 12" id="KW-0653">Protein transport</keyword>
<organism evidence="18 19">
    <name type="scientific">Bacillus proteolyticus</name>
    <dbReference type="NCBI Taxonomy" id="2026192"/>
    <lineage>
        <taxon>Bacteria</taxon>
        <taxon>Bacillati</taxon>
        <taxon>Bacillota</taxon>
        <taxon>Bacilli</taxon>
        <taxon>Bacillales</taxon>
        <taxon>Bacillaceae</taxon>
        <taxon>Bacillus</taxon>
        <taxon>Bacillus cereus group</taxon>
    </lineage>
</organism>
<dbReference type="GO" id="GO:0065002">
    <property type="term" value="P:intracellular protein transmembrane transport"/>
    <property type="evidence" value="ECO:0007669"/>
    <property type="project" value="UniProtKB-UniRule"/>
</dbReference>
<dbReference type="InterPro" id="IPR044722">
    <property type="entry name" value="SecA_SF2_C"/>
</dbReference>
<dbReference type="PROSITE" id="PS51196">
    <property type="entry name" value="SECA_MOTOR_DEAD"/>
    <property type="match status" value="1"/>
</dbReference>
<dbReference type="Pfam" id="PF01043">
    <property type="entry name" value="SecA_PP_bind"/>
    <property type="match status" value="1"/>
</dbReference>
<proteinExistence type="inferred from homology"/>
<feature type="domain" description="SecA family profile" evidence="17">
    <location>
        <begin position="2"/>
        <end position="571"/>
    </location>
</feature>
<evidence type="ECO:0000256" key="10">
    <source>
        <dbReference type="ARBA" id="ARBA00023010"/>
    </source>
</evidence>
<evidence type="ECO:0000256" key="6">
    <source>
        <dbReference type="ARBA" id="ARBA00022741"/>
    </source>
</evidence>
<feature type="binding site" evidence="12">
    <location>
        <position position="493"/>
    </location>
    <ligand>
        <name>ATP</name>
        <dbReference type="ChEBI" id="CHEBI:30616"/>
    </ligand>
</feature>
<evidence type="ECO:0000313" key="19">
    <source>
        <dbReference type="Proteomes" id="UP000183185"/>
    </source>
</evidence>
<dbReference type="NCBIfam" id="NF006630">
    <property type="entry name" value="PRK09200.1"/>
    <property type="match status" value="1"/>
</dbReference>
<dbReference type="InterPro" id="IPR000185">
    <property type="entry name" value="SecA"/>
</dbReference>
<gene>
    <name evidence="12" type="primary">secA</name>
    <name evidence="18" type="ORF">BAQ49_17295</name>
</gene>
<evidence type="ECO:0000259" key="17">
    <source>
        <dbReference type="PROSITE" id="PS51196"/>
    </source>
</evidence>
<dbReference type="AlphaFoldDB" id="A0AA44KR13"/>
<dbReference type="SMART" id="SM00958">
    <property type="entry name" value="SecA_PP_bind"/>
    <property type="match status" value="1"/>
</dbReference>
<dbReference type="NCBIfam" id="TIGR04397">
    <property type="entry name" value="SecA2_Bac_anthr"/>
    <property type="match status" value="1"/>
</dbReference>
<comment type="subcellular location">
    <subcellularLocation>
        <location evidence="12">Cell membrane</location>
        <topology evidence="12">Peripheral membrane protein</topology>
        <orientation evidence="12">Cytoplasmic side</orientation>
    </subcellularLocation>
    <subcellularLocation>
        <location evidence="12">Cytoplasm</location>
    </subcellularLocation>
    <subcellularLocation>
        <location evidence="1">Membrane</location>
        <topology evidence="1">Peripheral membrane protein</topology>
    </subcellularLocation>
    <text evidence="12">Distribution is 50-50.</text>
</comment>
<comment type="subunit">
    <text evidence="12">Monomer and homodimer. Part of the essential Sec protein translocation apparatus which comprises SecA, SecYEG and auxiliary proteins SecDF. Other proteins may also be involved.</text>
</comment>
<dbReference type="GO" id="GO:0006605">
    <property type="term" value="P:protein targeting"/>
    <property type="evidence" value="ECO:0007669"/>
    <property type="project" value="UniProtKB-UniRule"/>
</dbReference>
<accession>A0AA44KR13</accession>
<dbReference type="GO" id="GO:0031522">
    <property type="term" value="C:cell envelope Sec protein transport complex"/>
    <property type="evidence" value="ECO:0007669"/>
    <property type="project" value="TreeGrafter"/>
</dbReference>
<evidence type="ECO:0000256" key="11">
    <source>
        <dbReference type="ARBA" id="ARBA00023136"/>
    </source>
</evidence>
<protein>
    <recommendedName>
        <fullName evidence="12 13">Protein translocase subunit SecA</fullName>
        <ecNumber evidence="12">7.4.2.8</ecNumber>
    </recommendedName>
</protein>
<evidence type="ECO:0000256" key="7">
    <source>
        <dbReference type="ARBA" id="ARBA00022840"/>
    </source>
</evidence>
<feature type="binding site" evidence="12">
    <location>
        <position position="86"/>
    </location>
    <ligand>
        <name>ATP</name>
        <dbReference type="ChEBI" id="CHEBI:30616"/>
    </ligand>
</feature>
<reference evidence="18 19" key="1">
    <citation type="submission" date="2016-06" db="EMBL/GenBank/DDBJ databases">
        <title>First insights into the genetic diversity and population structure of in the Bacillus cereus group bacteria from diverse marine environments.</title>
        <authorList>
            <person name="Liu Y."/>
            <person name="Lai Q."/>
            <person name="Shao Z."/>
        </authorList>
    </citation>
    <scope>NUCLEOTIDE SEQUENCE [LARGE SCALE GENOMIC DNA]</scope>
    <source>
        <strain evidence="18 19">TD42</strain>
    </source>
</reference>
<keyword evidence="11 12" id="KW-0472">Membrane</keyword>
<dbReference type="InterPro" id="IPR036670">
    <property type="entry name" value="SecA_X-link_sf"/>
</dbReference>
<keyword evidence="6 12" id="KW-0547">Nucleotide-binding</keyword>
<dbReference type="Gene3D" id="3.40.50.300">
    <property type="entry name" value="P-loop containing nucleotide triphosphate hydrolases"/>
    <property type="match status" value="3"/>
</dbReference>
<dbReference type="HAMAP" id="MF_01382">
    <property type="entry name" value="SecA"/>
    <property type="match status" value="1"/>
</dbReference>
<dbReference type="Gene3D" id="1.10.3060.10">
    <property type="entry name" value="Helical scaffold and wing domains of SecA"/>
    <property type="match status" value="1"/>
</dbReference>
<dbReference type="CDD" id="cd17928">
    <property type="entry name" value="DEXDc_SecA"/>
    <property type="match status" value="1"/>
</dbReference>
<dbReference type="Pfam" id="PF21090">
    <property type="entry name" value="P-loop_SecA"/>
    <property type="match status" value="1"/>
</dbReference>
<evidence type="ECO:0000256" key="5">
    <source>
        <dbReference type="ARBA" id="ARBA00022490"/>
    </source>
</evidence>
<dbReference type="InterPro" id="IPR030908">
    <property type="entry name" value="SecA2_Bac_anthr"/>
</dbReference>
<evidence type="ECO:0000256" key="3">
    <source>
        <dbReference type="ARBA" id="ARBA00022448"/>
    </source>
</evidence>
<dbReference type="EMBL" id="MACH01000156">
    <property type="protein sequence ID" value="OJE35589.1"/>
    <property type="molecule type" value="Genomic_DNA"/>
</dbReference>
<dbReference type="GO" id="GO:0005524">
    <property type="term" value="F:ATP binding"/>
    <property type="evidence" value="ECO:0007669"/>
    <property type="project" value="UniProtKB-UniRule"/>
</dbReference>
<evidence type="ECO:0000259" key="15">
    <source>
        <dbReference type="PROSITE" id="PS51192"/>
    </source>
</evidence>
<dbReference type="GO" id="GO:0005886">
    <property type="term" value="C:plasma membrane"/>
    <property type="evidence" value="ECO:0007669"/>
    <property type="project" value="UniProtKB-SubCell"/>
</dbReference>
<dbReference type="InterPro" id="IPR036266">
    <property type="entry name" value="SecA_Wing/Scaffold_sf"/>
</dbReference>
<dbReference type="NCBIfam" id="TIGR00963">
    <property type="entry name" value="secA"/>
    <property type="match status" value="1"/>
</dbReference>
<comment type="caution">
    <text evidence="18">The sequence shown here is derived from an EMBL/GenBank/DDBJ whole genome shotgun (WGS) entry which is preliminary data.</text>
</comment>
<dbReference type="PROSITE" id="PS01312">
    <property type="entry name" value="SECA"/>
    <property type="match status" value="1"/>
</dbReference>
<evidence type="ECO:0000256" key="1">
    <source>
        <dbReference type="ARBA" id="ARBA00004170"/>
    </source>
</evidence>
<dbReference type="GO" id="GO:0017038">
    <property type="term" value="P:protein import"/>
    <property type="evidence" value="ECO:0007669"/>
    <property type="project" value="InterPro"/>
</dbReference>
<sequence>MLNSVKKLLGDSQKRKLKKYEQLVQEINNFEKQMSSLSDEELRQKTVTFKSMLTDGKTVDDIKVEAFAVVREAAKRVLGLRHYDVQLIGGLVLLEGNIAEMPTGEGKTLVSSLPTYVRALEGKGVHVITVNDYLAKRDKELIGQVHEFLGLQVGLNIPQIDPSEKKLAYEADITYGIGTEFGFDYLRDNMAASQNDQVQRPYHFAIIDEVDSVLIDEAKTPLIIAGKKSSSSDLHYLCAKVIKSFQDTLHYTYDAESKSASFTEDGITKIEDLFDIDNLYDLEHQTLYHYMIQSLRANVAFQLDVDYIVHDEKILLVDIFTGRVMDGRSLSDGLHQALEAKEGLEITEENQTQASITIQNFFRMYPALSGMTGTAKTEEKEFNRVYNMEVLPIPTNRPVLREDKNDVVYVTADDKYKAVREEVLKYHKQGRPILIGTMSILQSETVARYLDEANIKYQLLNAKSAEQEADLIATAGQEGQITIATNMAGRGTDILLGDGVHALGGLHVIGTERHESRRVDNQLKGRAGRQGDPGSSQFLLSLEDEMLKRFAHEEVEKLEKSLKTDKTGLINSSKVHDFINRTQLICEGSHYSMREYNLKLDDVINDQRNVIYTLRNNLLKEETNMIELVIPMIEHSVDAIAKQHLFEGMLPEEWDFTSLTASIKEVLPAETLPPLSANDIHSPEDLQIVLKDTISSYLGRVQELNNHADLQQSLRYVGLHFLDQNWVSHLDAMTHLKEGIGLRQYQQEDPTRLYQKEGLDIFLYTYGNFEKEMCRYIARHLAVPENVQS</sequence>
<keyword evidence="7 12" id="KW-0067">ATP-binding</keyword>
<dbReference type="PRINTS" id="PR00906">
    <property type="entry name" value="SECA"/>
</dbReference>
<name>A0AA44KR13_9BACI</name>
<keyword evidence="14" id="KW-0175">Coiled coil</keyword>
<feature type="binding site" evidence="12">
    <location>
        <begin position="104"/>
        <end position="108"/>
    </location>
    <ligand>
        <name>ATP</name>
        <dbReference type="ChEBI" id="CHEBI:30616"/>
    </ligand>
</feature>
<evidence type="ECO:0000256" key="12">
    <source>
        <dbReference type="HAMAP-Rule" id="MF_01382"/>
    </source>
</evidence>
<dbReference type="PROSITE" id="PS51192">
    <property type="entry name" value="HELICASE_ATP_BIND_1"/>
    <property type="match status" value="1"/>
</dbReference>
<dbReference type="GO" id="GO:0008564">
    <property type="term" value="F:protein-exporting ATPase activity"/>
    <property type="evidence" value="ECO:0007669"/>
    <property type="project" value="UniProtKB-EC"/>
</dbReference>
<keyword evidence="5 12" id="KW-0963">Cytoplasm</keyword>
<dbReference type="SMART" id="SM00957">
    <property type="entry name" value="SecA_DEAD"/>
    <property type="match status" value="1"/>
</dbReference>
<dbReference type="InterPro" id="IPR020937">
    <property type="entry name" value="SecA_CS"/>
</dbReference>
<dbReference type="FunFam" id="3.40.50.300:FF:000429">
    <property type="entry name" value="Preprotein translocase subunit SecA"/>
    <property type="match status" value="1"/>
</dbReference>
<dbReference type="RefSeq" id="WP_084667598.1">
    <property type="nucleotide sequence ID" value="NZ_MACH01000156.1"/>
</dbReference>
<feature type="coiled-coil region" evidence="14">
    <location>
        <begin position="13"/>
        <end position="40"/>
    </location>
</feature>
<dbReference type="PANTHER" id="PTHR30612">
    <property type="entry name" value="SECA INNER MEMBRANE COMPONENT OF SEC PROTEIN SECRETION SYSTEM"/>
    <property type="match status" value="1"/>
</dbReference>